<dbReference type="RefSeq" id="WP_012432233.1">
    <property type="nucleotide sequence ID" value="NC_010681.1"/>
</dbReference>
<name>B2T200_PARPJ</name>
<evidence type="ECO:0000313" key="1">
    <source>
        <dbReference type="EMBL" id="ACD15611.1"/>
    </source>
</evidence>
<dbReference type="EMBL" id="CP001052">
    <property type="protein sequence ID" value="ACD15611.1"/>
    <property type="molecule type" value="Genomic_DNA"/>
</dbReference>
<protein>
    <submittedName>
        <fullName evidence="1">Uncharacterized protein</fullName>
    </submittedName>
</protein>
<dbReference type="KEGG" id="bpy:Bphyt_1196"/>
<dbReference type="AlphaFoldDB" id="B2T200"/>
<proteinExistence type="predicted"/>
<dbReference type="Proteomes" id="UP000001739">
    <property type="component" value="Chromosome 1"/>
</dbReference>
<gene>
    <name evidence="1" type="ordered locus">Bphyt_1196</name>
</gene>
<organism evidence="1 2">
    <name type="scientific">Paraburkholderia phytofirmans (strain DSM 17436 / LMG 22146 / PsJN)</name>
    <name type="common">Burkholderia phytofirmans</name>
    <dbReference type="NCBI Taxonomy" id="398527"/>
    <lineage>
        <taxon>Bacteria</taxon>
        <taxon>Pseudomonadati</taxon>
        <taxon>Pseudomonadota</taxon>
        <taxon>Betaproteobacteria</taxon>
        <taxon>Burkholderiales</taxon>
        <taxon>Burkholderiaceae</taxon>
        <taxon>Paraburkholderia</taxon>
    </lineage>
</organism>
<sequence>MIIMIMPTSWRGAGIVQLSTLKDVAPISVPKSLMVCWQLEGTSMKSAKALFLCFSVASSEPSIAFSQTPGVITASAASAGSLLLAQAAGAGADYNKAEREKVGQDEQKQQQQRACMKACDSVGRSNGNVCTGYPLQAQGTCQLGVQKQTAACYQTCK</sequence>
<dbReference type="HOGENOM" id="CLU_1674614_0_0_4"/>
<evidence type="ECO:0000313" key="2">
    <source>
        <dbReference type="Proteomes" id="UP000001739"/>
    </source>
</evidence>
<reference evidence="1 2" key="1">
    <citation type="journal article" date="2011" name="J. Bacteriol.">
        <title>Complete genome sequence of the plant growth-promoting endophyte Burkholderia phytofirmans strain PsJN.</title>
        <authorList>
            <person name="Weilharter A."/>
            <person name="Mitter B."/>
            <person name="Shin M.V."/>
            <person name="Chain P.S."/>
            <person name="Nowak J."/>
            <person name="Sessitsch A."/>
        </authorList>
    </citation>
    <scope>NUCLEOTIDE SEQUENCE [LARGE SCALE GENOMIC DNA]</scope>
    <source>
        <strain evidence="2">DSM 17436 / LMG 22146 / PsJN</strain>
    </source>
</reference>
<accession>B2T200</accession>